<reference evidence="1 2" key="1">
    <citation type="submission" date="2014-04" db="EMBL/GenBank/DDBJ databases">
        <authorList>
            <consortium name="DOE Joint Genome Institute"/>
            <person name="Kuo A."/>
            <person name="Martino E."/>
            <person name="Perotto S."/>
            <person name="Kohler A."/>
            <person name="Nagy L.G."/>
            <person name="Floudas D."/>
            <person name="Copeland A."/>
            <person name="Barry K.W."/>
            <person name="Cichocki N."/>
            <person name="Veneault-Fourrey C."/>
            <person name="LaButti K."/>
            <person name="Lindquist E.A."/>
            <person name="Lipzen A."/>
            <person name="Lundell T."/>
            <person name="Morin E."/>
            <person name="Murat C."/>
            <person name="Sun H."/>
            <person name="Tunlid A."/>
            <person name="Henrissat B."/>
            <person name="Grigoriev I.V."/>
            <person name="Hibbett D.S."/>
            <person name="Martin F."/>
            <person name="Nordberg H.P."/>
            <person name="Cantor M.N."/>
            <person name="Hua S.X."/>
        </authorList>
    </citation>
    <scope>NUCLEOTIDE SEQUENCE [LARGE SCALE GENOMIC DNA]</scope>
    <source>
        <strain evidence="1 2">Zn</strain>
    </source>
</reference>
<reference evidence="2" key="2">
    <citation type="submission" date="2015-01" db="EMBL/GenBank/DDBJ databases">
        <title>Evolutionary Origins and Diversification of the Mycorrhizal Mutualists.</title>
        <authorList>
            <consortium name="DOE Joint Genome Institute"/>
            <consortium name="Mycorrhizal Genomics Consortium"/>
            <person name="Kohler A."/>
            <person name="Kuo A."/>
            <person name="Nagy L.G."/>
            <person name="Floudas D."/>
            <person name="Copeland A."/>
            <person name="Barry K.W."/>
            <person name="Cichocki N."/>
            <person name="Veneault-Fourrey C."/>
            <person name="LaButti K."/>
            <person name="Lindquist E.A."/>
            <person name="Lipzen A."/>
            <person name="Lundell T."/>
            <person name="Morin E."/>
            <person name="Murat C."/>
            <person name="Riley R."/>
            <person name="Ohm R."/>
            <person name="Sun H."/>
            <person name="Tunlid A."/>
            <person name="Henrissat B."/>
            <person name="Grigoriev I.V."/>
            <person name="Hibbett D.S."/>
            <person name="Martin F."/>
        </authorList>
    </citation>
    <scope>NUCLEOTIDE SEQUENCE [LARGE SCALE GENOMIC DNA]</scope>
    <source>
        <strain evidence="2">Zn</strain>
    </source>
</reference>
<keyword evidence="2" id="KW-1185">Reference proteome</keyword>
<protein>
    <submittedName>
        <fullName evidence="1">Uncharacterized protein</fullName>
    </submittedName>
</protein>
<dbReference type="Proteomes" id="UP000054321">
    <property type="component" value="Unassembled WGS sequence"/>
</dbReference>
<sequence length="162" mass="18016">MADHLLLEGLEGLQQDTNDAWHTFLCLFHRDCSKEGPLKSLDLLHARLSLVTKQITSISHSPPILCDLETTRSNLHHPTDTFSDRPISCPPTQVGMEYGGKTTVAEPFVKSEFPEKSQPRLGDSSVLPKQDFICLGLRWKSGDEKLDLVQKPLQNPANTSPS</sequence>
<name>A0A0C3GMS0_OIDMZ</name>
<proteinExistence type="predicted"/>
<accession>A0A0C3GMS0</accession>
<gene>
    <name evidence="1" type="ORF">OIDMADRAFT_62169</name>
</gene>
<evidence type="ECO:0000313" key="1">
    <source>
        <dbReference type="EMBL" id="KIM92854.1"/>
    </source>
</evidence>
<dbReference type="AlphaFoldDB" id="A0A0C3GMS0"/>
<evidence type="ECO:0000313" key="2">
    <source>
        <dbReference type="Proteomes" id="UP000054321"/>
    </source>
</evidence>
<dbReference type="EMBL" id="KN832904">
    <property type="protein sequence ID" value="KIM92854.1"/>
    <property type="molecule type" value="Genomic_DNA"/>
</dbReference>
<dbReference type="InParanoid" id="A0A0C3GMS0"/>
<dbReference type="HOGENOM" id="CLU_1635898_0_0_1"/>
<organism evidence="1 2">
    <name type="scientific">Oidiodendron maius (strain Zn)</name>
    <dbReference type="NCBI Taxonomy" id="913774"/>
    <lineage>
        <taxon>Eukaryota</taxon>
        <taxon>Fungi</taxon>
        <taxon>Dikarya</taxon>
        <taxon>Ascomycota</taxon>
        <taxon>Pezizomycotina</taxon>
        <taxon>Leotiomycetes</taxon>
        <taxon>Leotiomycetes incertae sedis</taxon>
        <taxon>Myxotrichaceae</taxon>
        <taxon>Oidiodendron</taxon>
    </lineage>
</organism>